<reference evidence="1" key="1">
    <citation type="submission" date="2016-06" db="UniProtKB">
        <authorList>
            <consortium name="WormBaseParasite"/>
        </authorList>
    </citation>
    <scope>IDENTIFICATION</scope>
</reference>
<evidence type="ECO:0000313" key="1">
    <source>
        <dbReference type="WBParaSite" id="GPUH_0000736801-mRNA-1"/>
    </source>
</evidence>
<organism evidence="1">
    <name type="scientific">Gongylonema pulchrum</name>
    <dbReference type="NCBI Taxonomy" id="637853"/>
    <lineage>
        <taxon>Eukaryota</taxon>
        <taxon>Metazoa</taxon>
        <taxon>Ecdysozoa</taxon>
        <taxon>Nematoda</taxon>
        <taxon>Chromadorea</taxon>
        <taxon>Rhabditida</taxon>
        <taxon>Spirurina</taxon>
        <taxon>Spiruromorpha</taxon>
        <taxon>Spiruroidea</taxon>
        <taxon>Gongylonematidae</taxon>
        <taxon>Gongylonema</taxon>
    </lineage>
</organism>
<name>A0A183DF68_9BILA</name>
<dbReference type="AlphaFoldDB" id="A0A183DF68"/>
<proteinExistence type="predicted"/>
<dbReference type="WBParaSite" id="GPUH_0000736801-mRNA-1">
    <property type="protein sequence ID" value="GPUH_0000736801-mRNA-1"/>
    <property type="gene ID" value="GPUH_0000736801"/>
</dbReference>
<accession>A0A183DF68</accession>
<sequence>LSFCLRLSASFKMMVKEMESAENSLGPPATMLWIKDYLRYLANPSASKLDVLFGISGPEVSDTAYRTEG</sequence>
<protein>
    <submittedName>
        <fullName evidence="1">Ropporin-1-like protein</fullName>
    </submittedName>
</protein>